<dbReference type="InterPro" id="IPR004839">
    <property type="entry name" value="Aminotransferase_I/II_large"/>
</dbReference>
<dbReference type="Gene3D" id="3.40.640.10">
    <property type="entry name" value="Type I PLP-dependent aspartate aminotransferase-like (Major domain)"/>
    <property type="match status" value="1"/>
</dbReference>
<dbReference type="GO" id="GO:0004400">
    <property type="term" value="F:histidinol-phosphate transaminase activity"/>
    <property type="evidence" value="ECO:0007669"/>
    <property type="project" value="UniProtKB-EC"/>
</dbReference>
<evidence type="ECO:0000259" key="7">
    <source>
        <dbReference type="Pfam" id="PF00155"/>
    </source>
</evidence>
<dbReference type="PANTHER" id="PTHR43643:SF3">
    <property type="entry name" value="HISTIDINOL-PHOSPHATE AMINOTRANSFERASE"/>
    <property type="match status" value="1"/>
</dbReference>
<keyword evidence="4 6" id="KW-0808">Transferase</keyword>
<organism evidence="8 9">
    <name type="scientific">Corynebacterium propinquum</name>
    <dbReference type="NCBI Taxonomy" id="43769"/>
    <lineage>
        <taxon>Bacteria</taxon>
        <taxon>Bacillati</taxon>
        <taxon>Actinomycetota</taxon>
        <taxon>Actinomycetes</taxon>
        <taxon>Mycobacteriales</taxon>
        <taxon>Corynebacteriaceae</taxon>
        <taxon>Corynebacterium</taxon>
    </lineage>
</organism>
<evidence type="ECO:0000256" key="1">
    <source>
        <dbReference type="ARBA" id="ARBA00001933"/>
    </source>
</evidence>
<name>A0ABT7G2C2_9CORY</name>
<comment type="function">
    <text evidence="6">Aminotransferase that catalyzes the conversion of aromatic amino acids and 2-oxoglutarate into corresponding aromatic oxo acids and L-glutamate.</text>
</comment>
<dbReference type="InterPro" id="IPR050106">
    <property type="entry name" value="HistidinolP_aminotransfase"/>
</dbReference>
<dbReference type="Pfam" id="PF00155">
    <property type="entry name" value="Aminotran_1_2"/>
    <property type="match status" value="1"/>
</dbReference>
<comment type="catalytic activity">
    <reaction evidence="6">
        <text>an aromatic L-alpha-amino acid + 2-oxoglutarate = an aromatic oxo-acid + L-glutamate</text>
        <dbReference type="Rhea" id="RHEA:17533"/>
        <dbReference type="ChEBI" id="CHEBI:16810"/>
        <dbReference type="ChEBI" id="CHEBI:29985"/>
        <dbReference type="ChEBI" id="CHEBI:73309"/>
        <dbReference type="ChEBI" id="CHEBI:84824"/>
        <dbReference type="EC" id="2.6.1.57"/>
    </reaction>
</comment>
<dbReference type="InterPro" id="IPR015424">
    <property type="entry name" value="PyrdxlP-dep_Trfase"/>
</dbReference>
<dbReference type="InterPro" id="IPR015422">
    <property type="entry name" value="PyrdxlP-dep_Trfase_small"/>
</dbReference>
<dbReference type="InterPro" id="IPR005861">
    <property type="entry name" value="HisP_aminotrans"/>
</dbReference>
<evidence type="ECO:0000256" key="4">
    <source>
        <dbReference type="ARBA" id="ARBA00022679"/>
    </source>
</evidence>
<dbReference type="InterPro" id="IPR001917">
    <property type="entry name" value="Aminotrans_II_pyridoxalP_BS"/>
</dbReference>
<dbReference type="Gene3D" id="3.90.1150.10">
    <property type="entry name" value="Aspartate Aminotransferase, domain 1"/>
    <property type="match status" value="1"/>
</dbReference>
<dbReference type="CDD" id="cd00609">
    <property type="entry name" value="AAT_like"/>
    <property type="match status" value="1"/>
</dbReference>
<protein>
    <recommendedName>
        <fullName evidence="6">Aromatic amino acid aminotransferase</fullName>
        <shortName evidence="6">ArAT</shortName>
        <ecNumber evidence="6">2.6.1.57</ecNumber>
    </recommendedName>
</protein>
<dbReference type="InterPro" id="IPR024892">
    <property type="entry name" value="ArAT"/>
</dbReference>
<dbReference type="EC" id="2.6.1.57" evidence="6"/>
<evidence type="ECO:0000256" key="6">
    <source>
        <dbReference type="HAMAP-Rule" id="MF_01513"/>
    </source>
</evidence>
<dbReference type="InterPro" id="IPR015421">
    <property type="entry name" value="PyrdxlP-dep_Trfase_major"/>
</dbReference>
<dbReference type="PROSITE" id="PS00599">
    <property type="entry name" value="AA_TRANSFER_CLASS_2"/>
    <property type="match status" value="1"/>
</dbReference>
<evidence type="ECO:0000256" key="2">
    <source>
        <dbReference type="ARBA" id="ARBA00011738"/>
    </source>
</evidence>
<dbReference type="HAMAP" id="MF_01023">
    <property type="entry name" value="HisC_aminotrans_2"/>
    <property type="match status" value="1"/>
</dbReference>
<keyword evidence="9" id="KW-1185">Reference proteome</keyword>
<comment type="subunit">
    <text evidence="2 6">Homodimer.</text>
</comment>
<comment type="caution">
    <text evidence="8">The sequence shown here is derived from an EMBL/GenBank/DDBJ whole genome shotgun (WGS) entry which is preliminary data.</text>
</comment>
<evidence type="ECO:0000256" key="3">
    <source>
        <dbReference type="ARBA" id="ARBA00022576"/>
    </source>
</evidence>
<feature type="domain" description="Aminotransferase class I/classII large" evidence="7">
    <location>
        <begin position="20"/>
        <end position="342"/>
    </location>
</feature>
<sequence>MLREDLESLPAYVPGKRMPDAVKLSSNESAHPPLPSITEAIAESAAQSHRYPDMGVVELRKKLAAHLGLADENSVTVGTGSSALCQQLVTITCQPGDEVIFPWRSFEAYPIFTQITGATAVPVPLRELRNDLPAMADAITERTRLIFVCNPNNPTGTTISTEEFREFMDRVPADVVVALDEAYVEYNTADNTPLATEAVQQYPNVIGLRTFSKAYGLAGLRVGYAFGNPDIIATLSKVAIPFSVSAVAQAAALASLEAADELNERVTETNQQRDRLADELGLTQSFANFVWVRAESLHDRSLHNSPQEVAAQLAESGVLVRAFDEGLRITATTAEETDALLAAWKKVRA</sequence>
<dbReference type="RefSeq" id="WP_144737453.1">
    <property type="nucleotide sequence ID" value="NZ_JASNVE010000004.1"/>
</dbReference>
<dbReference type="NCBIfam" id="NF002878">
    <property type="entry name" value="PRK03321.1"/>
    <property type="match status" value="1"/>
</dbReference>
<keyword evidence="5 6" id="KW-0663">Pyridoxal phosphate</keyword>
<gene>
    <name evidence="8" type="primary">hisC</name>
    <name evidence="6" type="synonym">pat</name>
    <name evidence="8" type="ORF">QPX45_06385</name>
</gene>
<keyword evidence="3 6" id="KW-0032">Aminotransferase</keyword>
<evidence type="ECO:0000256" key="5">
    <source>
        <dbReference type="ARBA" id="ARBA00022898"/>
    </source>
</evidence>
<dbReference type="SUPFAM" id="SSF53383">
    <property type="entry name" value="PLP-dependent transferases"/>
    <property type="match status" value="1"/>
</dbReference>
<dbReference type="PANTHER" id="PTHR43643">
    <property type="entry name" value="HISTIDINOL-PHOSPHATE AMINOTRANSFERASE 2"/>
    <property type="match status" value="1"/>
</dbReference>
<feature type="modified residue" description="N6-(pyridoxal phosphate)lysine" evidence="6">
    <location>
        <position position="213"/>
    </location>
</feature>
<dbReference type="Proteomes" id="UP001243856">
    <property type="component" value="Unassembled WGS sequence"/>
</dbReference>
<dbReference type="EMBL" id="JASNVK010000009">
    <property type="protein sequence ID" value="MDK4300877.1"/>
    <property type="molecule type" value="Genomic_DNA"/>
</dbReference>
<dbReference type="HAMAP" id="MF_01513">
    <property type="entry name" value="Phe_aminotrans_2"/>
    <property type="match status" value="1"/>
</dbReference>
<comment type="similarity">
    <text evidence="6">Belongs to the class-II pyridoxal-phosphate-dependent aminotransferase family.</text>
</comment>
<evidence type="ECO:0000313" key="8">
    <source>
        <dbReference type="EMBL" id="MDK4300877.1"/>
    </source>
</evidence>
<accession>A0ABT7G2C2</accession>
<evidence type="ECO:0000313" key="9">
    <source>
        <dbReference type="Proteomes" id="UP001243856"/>
    </source>
</evidence>
<proteinExistence type="inferred from homology"/>
<comment type="cofactor">
    <cofactor evidence="1 6">
        <name>pyridoxal 5'-phosphate</name>
        <dbReference type="ChEBI" id="CHEBI:597326"/>
    </cofactor>
</comment>
<dbReference type="NCBIfam" id="TIGR01141">
    <property type="entry name" value="hisC"/>
    <property type="match status" value="1"/>
</dbReference>
<reference evidence="8 9" key="1">
    <citation type="submission" date="2023-05" db="EMBL/GenBank/DDBJ databases">
        <title>Metabolic capabilities are highly conserved among human nasal-associated Corynebacterium species in pangenomic analyses.</title>
        <authorList>
            <person name="Tran T.H."/>
            <person name="Roberts A.Q."/>
            <person name="Escapa I.F."/>
            <person name="Gao W."/>
            <person name="Conlan S."/>
            <person name="Kong H."/>
            <person name="Segre J.A."/>
            <person name="Kelly M.S."/>
            <person name="Lemon K.P."/>
        </authorList>
    </citation>
    <scope>NUCLEOTIDE SEQUENCE [LARGE SCALE GENOMIC DNA]</scope>
    <source>
        <strain evidence="8 9">KPL2811</strain>
    </source>
</reference>